<feature type="compositionally biased region" description="Basic and acidic residues" evidence="1">
    <location>
        <begin position="430"/>
        <end position="446"/>
    </location>
</feature>
<sequence>MDVAERCVRVYQLEEALNLYLIEMARVDRMKGYEMEESHQKSTAVDSPVTCSDSECRHYPRLVVTESEQREVASSEEKRGPESATKDSDGENDDEEVKPLILTLAQLDRPLRRRGESGDHFDHPVFYARTGLMRLAIDEFGAVYVDHGSERFAEMYGGEEIGEPCADENCPMLHDTEPDDWDYGIPSNEVTFMHGVQKPPPLSGLKAASNEPDPAIFPGLLAICRNVLMATSQLVNLSLTGFLARPLYSNAPPLTTLRFLCIGPSSASYRDMPDLASNSVPNLEKLRLCGMRMEYYMERRIAGHLGAFLRLREFHCDSGITYADHDLIYSHVLKMVDVLQGRLTHLGAGSDEEEATASAERLSDAEPTSTAQDPTTVTQRYIELRLGRRMLDRLLTSAHTPEIRAAWRTGSEVSDAPHRLRLRKSRAARRGWESHEKSQAHQRDSDTWWDDRALECEVEAHKS</sequence>
<keyword evidence="3" id="KW-1185">Reference proteome</keyword>
<feature type="region of interest" description="Disordered" evidence="1">
    <location>
        <begin position="62"/>
        <end position="96"/>
    </location>
</feature>
<feature type="region of interest" description="Disordered" evidence="1">
    <location>
        <begin position="349"/>
        <end position="376"/>
    </location>
</feature>
<dbReference type="EMBL" id="KZ819676">
    <property type="protein sequence ID" value="PWN25403.1"/>
    <property type="molecule type" value="Genomic_DNA"/>
</dbReference>
<feature type="compositionally biased region" description="Basic and acidic residues" evidence="1">
    <location>
        <begin position="67"/>
        <end position="89"/>
    </location>
</feature>
<feature type="compositionally biased region" description="Basic residues" evidence="1">
    <location>
        <begin position="419"/>
        <end position="429"/>
    </location>
</feature>
<dbReference type="RefSeq" id="XP_025360015.1">
    <property type="nucleotide sequence ID" value="XM_025508484.1"/>
</dbReference>
<evidence type="ECO:0000313" key="3">
    <source>
        <dbReference type="Proteomes" id="UP000245884"/>
    </source>
</evidence>
<feature type="compositionally biased region" description="Polar residues" evidence="1">
    <location>
        <begin position="366"/>
        <end position="376"/>
    </location>
</feature>
<feature type="region of interest" description="Disordered" evidence="1">
    <location>
        <begin position="418"/>
        <end position="446"/>
    </location>
</feature>
<proteinExistence type="predicted"/>
<dbReference type="AlphaFoldDB" id="A0A316UNB0"/>
<protein>
    <submittedName>
        <fullName evidence="2">Uncharacterized protein</fullName>
    </submittedName>
</protein>
<gene>
    <name evidence="2" type="ORF">BDZ90DRAFT_262452</name>
</gene>
<reference evidence="2 3" key="1">
    <citation type="journal article" date="2018" name="Mol. Biol. Evol.">
        <title>Broad Genomic Sampling Reveals a Smut Pathogenic Ancestry of the Fungal Clade Ustilaginomycotina.</title>
        <authorList>
            <person name="Kijpornyongpan T."/>
            <person name="Mondo S.J."/>
            <person name="Barry K."/>
            <person name="Sandor L."/>
            <person name="Lee J."/>
            <person name="Lipzen A."/>
            <person name="Pangilinan J."/>
            <person name="LaButti K."/>
            <person name="Hainaut M."/>
            <person name="Henrissat B."/>
            <person name="Grigoriev I.V."/>
            <person name="Spatafora J.W."/>
            <person name="Aime M.C."/>
        </authorList>
    </citation>
    <scope>NUCLEOTIDE SEQUENCE [LARGE SCALE GENOMIC DNA]</scope>
    <source>
        <strain evidence="2 3">MCA 5214</strain>
    </source>
</reference>
<evidence type="ECO:0000313" key="2">
    <source>
        <dbReference type="EMBL" id="PWN25403.1"/>
    </source>
</evidence>
<evidence type="ECO:0000256" key="1">
    <source>
        <dbReference type="SAM" id="MobiDB-lite"/>
    </source>
</evidence>
<accession>A0A316UNB0</accession>
<dbReference type="GeneID" id="37030307"/>
<dbReference type="Proteomes" id="UP000245884">
    <property type="component" value="Unassembled WGS sequence"/>
</dbReference>
<organism evidence="2 3">
    <name type="scientific">Jaminaea rosea</name>
    <dbReference type="NCBI Taxonomy" id="1569628"/>
    <lineage>
        <taxon>Eukaryota</taxon>
        <taxon>Fungi</taxon>
        <taxon>Dikarya</taxon>
        <taxon>Basidiomycota</taxon>
        <taxon>Ustilaginomycotina</taxon>
        <taxon>Exobasidiomycetes</taxon>
        <taxon>Microstromatales</taxon>
        <taxon>Microstromatales incertae sedis</taxon>
        <taxon>Jaminaea</taxon>
    </lineage>
</organism>
<name>A0A316UNB0_9BASI</name>